<feature type="domain" description="Xylose isomerase-like TIM barrel" evidence="1">
    <location>
        <begin position="23"/>
        <end position="201"/>
    </location>
</feature>
<evidence type="ECO:0000259" key="1">
    <source>
        <dbReference type="Pfam" id="PF01261"/>
    </source>
</evidence>
<dbReference type="SUPFAM" id="SSF51658">
    <property type="entry name" value="Xylose isomerase-like"/>
    <property type="match status" value="1"/>
</dbReference>
<dbReference type="Gene3D" id="3.20.20.150">
    <property type="entry name" value="Divalent-metal-dependent TIM barrel enzymes"/>
    <property type="match status" value="1"/>
</dbReference>
<dbReference type="OrthoDB" id="9971575at2759"/>
<dbReference type="InterPro" id="IPR013022">
    <property type="entry name" value="Xyl_isomerase-like_TIM-brl"/>
</dbReference>
<dbReference type="AlphaFoldDB" id="A0A427YRA8"/>
<organism evidence="2 3">
    <name type="scientific">Saitozyma podzolica</name>
    <dbReference type="NCBI Taxonomy" id="1890683"/>
    <lineage>
        <taxon>Eukaryota</taxon>
        <taxon>Fungi</taxon>
        <taxon>Dikarya</taxon>
        <taxon>Basidiomycota</taxon>
        <taxon>Agaricomycotina</taxon>
        <taxon>Tremellomycetes</taxon>
        <taxon>Tremellales</taxon>
        <taxon>Trimorphomycetaceae</taxon>
        <taxon>Saitozyma</taxon>
    </lineage>
</organism>
<evidence type="ECO:0000313" key="3">
    <source>
        <dbReference type="Proteomes" id="UP000279259"/>
    </source>
</evidence>
<comment type="caution">
    <text evidence="2">The sequence shown here is derived from an EMBL/GenBank/DDBJ whole genome shotgun (WGS) entry which is preliminary data.</text>
</comment>
<dbReference type="Pfam" id="PF01261">
    <property type="entry name" value="AP_endonuc_2"/>
    <property type="match status" value="1"/>
</dbReference>
<name>A0A427YRA8_9TREE</name>
<dbReference type="EMBL" id="RSCD01000004">
    <property type="protein sequence ID" value="RSH93566.1"/>
    <property type="molecule type" value="Genomic_DNA"/>
</dbReference>
<proteinExistence type="predicted"/>
<keyword evidence="3" id="KW-1185">Reference proteome</keyword>
<evidence type="ECO:0000313" key="2">
    <source>
        <dbReference type="EMBL" id="RSH93566.1"/>
    </source>
</evidence>
<dbReference type="InterPro" id="IPR036237">
    <property type="entry name" value="Xyl_isomerase-like_sf"/>
</dbReference>
<accession>A0A427YRA8</accession>
<dbReference type="Proteomes" id="UP000279259">
    <property type="component" value="Unassembled WGS sequence"/>
</dbReference>
<reference evidence="2 3" key="1">
    <citation type="submission" date="2018-11" db="EMBL/GenBank/DDBJ databases">
        <title>Genome sequence of Saitozyma podzolica DSM 27192.</title>
        <authorList>
            <person name="Aliyu H."/>
            <person name="Gorte O."/>
            <person name="Ochsenreither K."/>
        </authorList>
    </citation>
    <scope>NUCLEOTIDE SEQUENCE [LARGE SCALE GENOMIC DNA]</scope>
    <source>
        <strain evidence="2 3">DSM 27192</strain>
    </source>
</reference>
<protein>
    <recommendedName>
        <fullName evidence="1">Xylose isomerase-like TIM barrel domain-containing protein</fullName>
    </recommendedName>
</protein>
<sequence>MRPLFFKSTWGFERSAFPDLFPKVAALGYDGVDIKIFPEDDAETLRGLKEVISANGLQVVCAAKSWPVELVNFTQLPGNTMEAHLAYYRSNIVAAMRMEPLMINVQSGCDHWTEEECIEFYWKTLEIDRELGVVGKVCHETHRNRALFHPFRTARILKAVPGLILTGDISHWTCVCERMLCHTPEDIAVMKEVIPHIQNIHARVGTAQASQCPYPENPVYSQQRVYFEELWKSILDSVARQARRDWITITLEYGPYPYMSPHVPTTFGDLGDSEFLRYASCLALTQAQKQGTQIAPVGDLVPSSDRLSSRA</sequence>
<gene>
    <name evidence="2" type="ORF">EHS25_007924</name>
</gene>